<comment type="caution">
    <text evidence="8">The sequence shown here is derived from an EMBL/GenBank/DDBJ whole genome shotgun (WGS) entry which is preliminary data.</text>
</comment>
<feature type="transmembrane region" description="Helical" evidence="6">
    <location>
        <begin position="473"/>
        <end position="492"/>
    </location>
</feature>
<dbReference type="PANTHER" id="PTHR30619:SF1">
    <property type="entry name" value="RECOMBINATION PROTEIN 2"/>
    <property type="match status" value="1"/>
</dbReference>
<feature type="transmembrane region" description="Helical" evidence="6">
    <location>
        <begin position="352"/>
        <end position="374"/>
    </location>
</feature>
<dbReference type="SUPFAM" id="SSF56281">
    <property type="entry name" value="Metallo-hydrolase/oxidoreductase"/>
    <property type="match status" value="1"/>
</dbReference>
<evidence type="ECO:0000259" key="7">
    <source>
        <dbReference type="SMART" id="SM00849"/>
    </source>
</evidence>
<dbReference type="Proteomes" id="UP000321901">
    <property type="component" value="Unassembled WGS sequence"/>
</dbReference>
<dbReference type="EMBL" id="BJYL01000042">
    <property type="protein sequence ID" value="GEN84651.1"/>
    <property type="molecule type" value="Genomic_DNA"/>
</dbReference>
<protein>
    <submittedName>
        <fullName evidence="8">DNA internalization-related competence protein ComEC/Rec2</fullName>
    </submittedName>
</protein>
<dbReference type="InterPro" id="IPR004797">
    <property type="entry name" value="Competence_ComEC/Rec2"/>
</dbReference>
<evidence type="ECO:0000256" key="1">
    <source>
        <dbReference type="ARBA" id="ARBA00004651"/>
    </source>
</evidence>
<evidence type="ECO:0000256" key="4">
    <source>
        <dbReference type="ARBA" id="ARBA00022989"/>
    </source>
</evidence>
<dbReference type="Pfam" id="PF00753">
    <property type="entry name" value="Lactamase_B"/>
    <property type="match status" value="1"/>
</dbReference>
<keyword evidence="4 6" id="KW-1133">Transmembrane helix</keyword>
<dbReference type="PANTHER" id="PTHR30619">
    <property type="entry name" value="DNA INTERNALIZATION/COMPETENCE PROTEIN COMEC/REC2"/>
    <property type="match status" value="1"/>
</dbReference>
<dbReference type="InterPro" id="IPR004477">
    <property type="entry name" value="ComEC_N"/>
</dbReference>
<dbReference type="InterPro" id="IPR036866">
    <property type="entry name" value="RibonucZ/Hydroxyglut_hydro"/>
</dbReference>
<feature type="transmembrane region" description="Helical" evidence="6">
    <location>
        <begin position="231"/>
        <end position="250"/>
    </location>
</feature>
<keyword evidence="9" id="KW-1185">Reference proteome</keyword>
<sequence>MIGEIRLIYICIPVAVSAFAAYGPVLILCCNLLLIPIFLRRKKDFLTPALALIAAILSYFFISLQVPELQQSGDPATINFTWTDQVKIDGGTMKGFARTDSNKIVYTVLKFKNEEQKLQFQKLHIPSVRFTLQGSFKDLPSAAHDYSFNMERYLKMYGAMGMFEANEIVGYAKNLSLSTILSEHRWRVKQHIQETFPDSLVTEAEALLIGDRSGMDEDVAASYRTLGITHLFAISGLHVGLLTFLLRNLLVRLSIRIETVDTLLIILLPLYAVMAGGAPSVWRAVSVSIIVLLTATGRFKMRMDDALAASAIGFILWQPFVVFQPGFQLSYLAALSLIYSTKILSRSTSAIAVSFLVTTITQLALYPVLLYHFYELSLSSFVVNLVYVPLYSVIILPGNIILLLLTYLFPAVSEIVFIFYEPFRRMIGICTEFLASLPYQMWTPGQPPALLSAIAVVGTLLFFIAIEKGEKPIWAIPIILLPALFLQLFPYFDSTLRVTYLDVGQGDAIVIELPYRRGVYLIDTGGTVSWGSPADWQAPMKPFEVGRKIVVPYLKGRGITKIDKMILTHADSDHMEGADEVLEEIRVNEIHISPGSELEPTMEEVLHIAKDKKIPVLAMTEGANWSVKETGFYYVAPENETYKGNDSSLVLLMTTVGPSFLFTGDLEIDGEKAIVKKYGDGDWGRLILKAGHHGSRTSSSDAFIQSLQPELAILSYGRNNRYGHPHAEVVETFEKYEVPTMATADHGSITVLVRKGNYTITTSLK</sequence>
<evidence type="ECO:0000256" key="6">
    <source>
        <dbReference type="SAM" id="Phobius"/>
    </source>
</evidence>
<comment type="subcellular location">
    <subcellularLocation>
        <location evidence="1">Cell membrane</location>
        <topology evidence="1">Multi-pass membrane protein</topology>
    </subcellularLocation>
</comment>
<evidence type="ECO:0000313" key="9">
    <source>
        <dbReference type="Proteomes" id="UP000321901"/>
    </source>
</evidence>
<evidence type="ECO:0000256" key="5">
    <source>
        <dbReference type="ARBA" id="ARBA00023136"/>
    </source>
</evidence>
<evidence type="ECO:0000256" key="2">
    <source>
        <dbReference type="ARBA" id="ARBA00022475"/>
    </source>
</evidence>
<gene>
    <name evidence="8" type="primary">comEC</name>
    <name evidence="8" type="ORF">SLU01_29630</name>
</gene>
<dbReference type="RefSeq" id="WP_147059699.1">
    <property type="nucleotide sequence ID" value="NZ_BJYL01000042.1"/>
</dbReference>
<dbReference type="InterPro" id="IPR001279">
    <property type="entry name" value="Metallo-B-lactamas"/>
</dbReference>
<proteinExistence type="predicted"/>
<dbReference type="InterPro" id="IPR052159">
    <property type="entry name" value="Competence_DNA_uptake"/>
</dbReference>
<name>A0A511ZB37_9BACL</name>
<feature type="transmembrane region" description="Helical" evidence="6">
    <location>
        <begin position="270"/>
        <end position="294"/>
    </location>
</feature>
<feature type="transmembrane region" description="Helical" evidence="6">
    <location>
        <begin position="45"/>
        <end position="62"/>
    </location>
</feature>
<organism evidence="8 9">
    <name type="scientific">Sporosarcina luteola</name>
    <dbReference type="NCBI Taxonomy" id="582850"/>
    <lineage>
        <taxon>Bacteria</taxon>
        <taxon>Bacillati</taxon>
        <taxon>Bacillota</taxon>
        <taxon>Bacilli</taxon>
        <taxon>Bacillales</taxon>
        <taxon>Caryophanaceae</taxon>
        <taxon>Sporosarcina</taxon>
    </lineage>
</organism>
<evidence type="ECO:0000256" key="3">
    <source>
        <dbReference type="ARBA" id="ARBA00022692"/>
    </source>
</evidence>
<dbReference type="OrthoDB" id="9761531at2"/>
<feature type="transmembrane region" description="Helical" evidence="6">
    <location>
        <begin position="306"/>
        <end position="323"/>
    </location>
</feature>
<dbReference type="Pfam" id="PF03772">
    <property type="entry name" value="Competence"/>
    <property type="match status" value="1"/>
</dbReference>
<keyword evidence="5 6" id="KW-0472">Membrane</keyword>
<reference evidence="8 9" key="1">
    <citation type="submission" date="2019-07" db="EMBL/GenBank/DDBJ databases">
        <title>Whole genome shotgun sequence of Sporosarcina luteola NBRC 105378.</title>
        <authorList>
            <person name="Hosoyama A."/>
            <person name="Uohara A."/>
            <person name="Ohji S."/>
            <person name="Ichikawa N."/>
        </authorList>
    </citation>
    <scope>NUCLEOTIDE SEQUENCE [LARGE SCALE GENOMIC DNA]</scope>
    <source>
        <strain evidence="8 9">NBRC 105378</strain>
    </source>
</reference>
<feature type="transmembrane region" description="Helical" evidence="6">
    <location>
        <begin position="448"/>
        <end position="466"/>
    </location>
</feature>
<dbReference type="SMART" id="SM00849">
    <property type="entry name" value="Lactamase_B"/>
    <property type="match status" value="1"/>
</dbReference>
<feature type="transmembrane region" description="Helical" evidence="6">
    <location>
        <begin position="7"/>
        <end position="39"/>
    </location>
</feature>
<dbReference type="GO" id="GO:0030420">
    <property type="term" value="P:establishment of competence for transformation"/>
    <property type="evidence" value="ECO:0007669"/>
    <property type="project" value="InterPro"/>
</dbReference>
<feature type="domain" description="Metallo-beta-lactamase" evidence="7">
    <location>
        <begin position="505"/>
        <end position="718"/>
    </location>
</feature>
<dbReference type="CDD" id="cd07731">
    <property type="entry name" value="ComA-like_MBL-fold"/>
    <property type="match status" value="1"/>
</dbReference>
<accession>A0A511ZB37</accession>
<dbReference type="NCBIfam" id="TIGR00360">
    <property type="entry name" value="ComEC_N-term"/>
    <property type="match status" value="1"/>
</dbReference>
<dbReference type="InterPro" id="IPR035681">
    <property type="entry name" value="ComA-like_MBL"/>
</dbReference>
<keyword evidence="2" id="KW-1003">Cell membrane</keyword>
<keyword evidence="3 6" id="KW-0812">Transmembrane</keyword>
<dbReference type="NCBIfam" id="TIGR00361">
    <property type="entry name" value="ComEC_Rec2"/>
    <property type="match status" value="1"/>
</dbReference>
<evidence type="ECO:0000313" key="8">
    <source>
        <dbReference type="EMBL" id="GEN84651.1"/>
    </source>
</evidence>
<dbReference type="AlphaFoldDB" id="A0A511ZB37"/>
<feature type="transmembrane region" description="Helical" evidence="6">
    <location>
        <begin position="394"/>
        <end position="419"/>
    </location>
</feature>
<dbReference type="GO" id="GO:0005886">
    <property type="term" value="C:plasma membrane"/>
    <property type="evidence" value="ECO:0007669"/>
    <property type="project" value="UniProtKB-SubCell"/>
</dbReference>
<dbReference type="Gene3D" id="3.60.15.10">
    <property type="entry name" value="Ribonuclease Z/Hydroxyacylglutathione hydrolase-like"/>
    <property type="match status" value="1"/>
</dbReference>